<evidence type="ECO:0000259" key="4">
    <source>
        <dbReference type="PROSITE" id="PS50042"/>
    </source>
</evidence>
<accession>A0ABV7D7B6</accession>
<evidence type="ECO:0000259" key="5">
    <source>
        <dbReference type="PROSITE" id="PS51063"/>
    </source>
</evidence>
<dbReference type="Gene3D" id="2.60.120.10">
    <property type="entry name" value="Jelly Rolls"/>
    <property type="match status" value="1"/>
</dbReference>
<dbReference type="InterPro" id="IPR050397">
    <property type="entry name" value="Env_Response_Regulators"/>
</dbReference>
<dbReference type="InterPro" id="IPR036388">
    <property type="entry name" value="WH-like_DNA-bd_sf"/>
</dbReference>
<evidence type="ECO:0000256" key="1">
    <source>
        <dbReference type="ARBA" id="ARBA00023015"/>
    </source>
</evidence>
<keyword evidence="1" id="KW-0805">Transcription regulation</keyword>
<dbReference type="SUPFAM" id="SSF46785">
    <property type="entry name" value="Winged helix' DNA-binding domain"/>
    <property type="match status" value="1"/>
</dbReference>
<keyword evidence="7" id="KW-1185">Reference proteome</keyword>
<dbReference type="PROSITE" id="PS50042">
    <property type="entry name" value="CNMP_BINDING_3"/>
    <property type="match status" value="1"/>
</dbReference>
<evidence type="ECO:0000313" key="6">
    <source>
        <dbReference type="EMBL" id="MFC3052765.1"/>
    </source>
</evidence>
<evidence type="ECO:0000313" key="7">
    <source>
        <dbReference type="Proteomes" id="UP001595444"/>
    </source>
</evidence>
<dbReference type="SUPFAM" id="SSF51206">
    <property type="entry name" value="cAMP-binding domain-like"/>
    <property type="match status" value="1"/>
</dbReference>
<sequence>MTTSMIETTNIISKHDMLKQHSLFQSMPPALLQALSQAAQEVSYEKGNVIFLQDDASEWFYLIKSGWVKLFRETLEGSEAVLDMLTSGHIFGETAILDGDIHTVSAAAAEHVTLLRLPASLLKKAVGESHDVALAMLASLSRQRKRQTQEIESLNMHNAPQRIGCFMLRLCNLSNTEPYEMTLPYDKSLIAARLGMQCETFSRALNKLRKETDITVQGSSVTIPNLETLSNYACNSCSNEFPCSDLH</sequence>
<dbReference type="InterPro" id="IPR014710">
    <property type="entry name" value="RmlC-like_jellyroll"/>
</dbReference>
<protein>
    <submittedName>
        <fullName evidence="6">Crp/Fnr family transcriptional regulator</fullName>
    </submittedName>
</protein>
<dbReference type="RefSeq" id="WP_194213587.1">
    <property type="nucleotide sequence ID" value="NZ_CP061205.1"/>
</dbReference>
<dbReference type="PANTHER" id="PTHR24567">
    <property type="entry name" value="CRP FAMILY TRANSCRIPTIONAL REGULATORY PROTEIN"/>
    <property type="match status" value="1"/>
</dbReference>
<dbReference type="SMART" id="SM00419">
    <property type="entry name" value="HTH_CRP"/>
    <property type="match status" value="1"/>
</dbReference>
<dbReference type="Proteomes" id="UP001595444">
    <property type="component" value="Unassembled WGS sequence"/>
</dbReference>
<name>A0ABV7D7B6_9PROT</name>
<dbReference type="InterPro" id="IPR000595">
    <property type="entry name" value="cNMP-bd_dom"/>
</dbReference>
<dbReference type="PANTHER" id="PTHR24567:SF74">
    <property type="entry name" value="HTH-TYPE TRANSCRIPTIONAL REGULATOR ARCR"/>
    <property type="match status" value="1"/>
</dbReference>
<keyword evidence="3" id="KW-0804">Transcription</keyword>
<keyword evidence="2" id="KW-0238">DNA-binding</keyword>
<dbReference type="PROSITE" id="PS51063">
    <property type="entry name" value="HTH_CRP_2"/>
    <property type="match status" value="1"/>
</dbReference>
<comment type="caution">
    <text evidence="6">The sequence shown here is derived from an EMBL/GenBank/DDBJ whole genome shotgun (WGS) entry which is preliminary data.</text>
</comment>
<organism evidence="6 7">
    <name type="scientific">Kordiimonas pumila</name>
    <dbReference type="NCBI Taxonomy" id="2161677"/>
    <lineage>
        <taxon>Bacteria</taxon>
        <taxon>Pseudomonadati</taxon>
        <taxon>Pseudomonadota</taxon>
        <taxon>Alphaproteobacteria</taxon>
        <taxon>Kordiimonadales</taxon>
        <taxon>Kordiimonadaceae</taxon>
        <taxon>Kordiimonas</taxon>
    </lineage>
</organism>
<feature type="domain" description="HTH crp-type" evidence="5">
    <location>
        <begin position="157"/>
        <end position="227"/>
    </location>
</feature>
<proteinExistence type="predicted"/>
<dbReference type="Gene3D" id="1.10.10.10">
    <property type="entry name" value="Winged helix-like DNA-binding domain superfamily/Winged helix DNA-binding domain"/>
    <property type="match status" value="1"/>
</dbReference>
<feature type="domain" description="Cyclic nucleotide-binding" evidence="4">
    <location>
        <begin position="23"/>
        <end position="143"/>
    </location>
</feature>
<evidence type="ECO:0000256" key="3">
    <source>
        <dbReference type="ARBA" id="ARBA00023163"/>
    </source>
</evidence>
<reference evidence="7" key="1">
    <citation type="journal article" date="2019" name="Int. J. Syst. Evol. Microbiol.">
        <title>The Global Catalogue of Microorganisms (GCM) 10K type strain sequencing project: providing services to taxonomists for standard genome sequencing and annotation.</title>
        <authorList>
            <consortium name="The Broad Institute Genomics Platform"/>
            <consortium name="The Broad Institute Genome Sequencing Center for Infectious Disease"/>
            <person name="Wu L."/>
            <person name="Ma J."/>
        </authorList>
    </citation>
    <scope>NUCLEOTIDE SEQUENCE [LARGE SCALE GENOMIC DNA]</scope>
    <source>
        <strain evidence="7">KCTC 62164</strain>
    </source>
</reference>
<dbReference type="CDD" id="cd00038">
    <property type="entry name" value="CAP_ED"/>
    <property type="match status" value="1"/>
</dbReference>
<dbReference type="Pfam" id="PF13545">
    <property type="entry name" value="HTH_Crp_2"/>
    <property type="match status" value="1"/>
</dbReference>
<dbReference type="EMBL" id="JBHRSL010000010">
    <property type="protein sequence ID" value="MFC3052765.1"/>
    <property type="molecule type" value="Genomic_DNA"/>
</dbReference>
<dbReference type="InterPro" id="IPR018490">
    <property type="entry name" value="cNMP-bd_dom_sf"/>
</dbReference>
<evidence type="ECO:0000256" key="2">
    <source>
        <dbReference type="ARBA" id="ARBA00023125"/>
    </source>
</evidence>
<gene>
    <name evidence="6" type="ORF">ACFOKA_12695</name>
</gene>
<dbReference type="Pfam" id="PF00027">
    <property type="entry name" value="cNMP_binding"/>
    <property type="match status" value="1"/>
</dbReference>
<dbReference type="SMART" id="SM00100">
    <property type="entry name" value="cNMP"/>
    <property type="match status" value="1"/>
</dbReference>
<dbReference type="InterPro" id="IPR012318">
    <property type="entry name" value="HTH_CRP"/>
</dbReference>
<dbReference type="InterPro" id="IPR036390">
    <property type="entry name" value="WH_DNA-bd_sf"/>
</dbReference>